<evidence type="ECO:0000256" key="4">
    <source>
        <dbReference type="ARBA" id="ARBA00024207"/>
    </source>
</evidence>
<gene>
    <name evidence="5" type="ORF">LCGC14_1166870</name>
</gene>
<evidence type="ECO:0000256" key="2">
    <source>
        <dbReference type="ARBA" id="ARBA00022722"/>
    </source>
</evidence>
<dbReference type="NCBIfam" id="NF047751">
    <property type="entry name" value="HepT_toxin"/>
    <property type="match status" value="1"/>
</dbReference>
<name>A0A0F9PWH1_9ZZZZ</name>
<accession>A0A0F9PWH1</accession>
<organism evidence="5">
    <name type="scientific">marine sediment metagenome</name>
    <dbReference type="NCBI Taxonomy" id="412755"/>
    <lineage>
        <taxon>unclassified sequences</taxon>
        <taxon>metagenomes</taxon>
        <taxon>ecological metagenomes</taxon>
    </lineage>
</organism>
<dbReference type="Pfam" id="PF01934">
    <property type="entry name" value="HepT-like"/>
    <property type="match status" value="1"/>
</dbReference>
<comment type="similarity">
    <text evidence="4">Belongs to the HepT RNase toxin family.</text>
</comment>
<dbReference type="GO" id="GO:0110001">
    <property type="term" value="C:toxin-antitoxin complex"/>
    <property type="evidence" value="ECO:0007669"/>
    <property type="project" value="InterPro"/>
</dbReference>
<dbReference type="GO" id="GO:0004540">
    <property type="term" value="F:RNA nuclease activity"/>
    <property type="evidence" value="ECO:0007669"/>
    <property type="project" value="InterPro"/>
</dbReference>
<keyword evidence="1" id="KW-1277">Toxin-antitoxin system</keyword>
<comment type="caution">
    <text evidence="5">The sequence shown here is derived from an EMBL/GenBank/DDBJ whole genome shotgun (WGS) entry which is preliminary data.</text>
</comment>
<dbReference type="InterPro" id="IPR052379">
    <property type="entry name" value="Type_VII_TA_RNase"/>
</dbReference>
<keyword evidence="2" id="KW-0540">Nuclease</keyword>
<dbReference type="Gene3D" id="1.20.120.580">
    <property type="entry name" value="bsu32300-like"/>
    <property type="match status" value="1"/>
</dbReference>
<keyword evidence="3" id="KW-0378">Hydrolase</keyword>
<evidence type="ECO:0000256" key="3">
    <source>
        <dbReference type="ARBA" id="ARBA00022801"/>
    </source>
</evidence>
<dbReference type="EMBL" id="LAZR01005734">
    <property type="protein sequence ID" value="KKM97552.1"/>
    <property type="molecule type" value="Genomic_DNA"/>
</dbReference>
<evidence type="ECO:0000256" key="1">
    <source>
        <dbReference type="ARBA" id="ARBA00022649"/>
    </source>
</evidence>
<sequence length="151" mass="17785">MIDFSWIREKLLSSKKYWPKLEEIIIKTSDDLETDIDLQLKGERIFEILGHLILDICTHIIAHSKEPPPQTYSDCMKKLGKLDVITPRTAEKTTSLVKMRNIIVHQYDNINYHLLFDGLCELHKDFPQFQEEILTWIDSQENNEKKNSNTN</sequence>
<evidence type="ECO:0008006" key="6">
    <source>
        <dbReference type="Google" id="ProtNLM"/>
    </source>
</evidence>
<dbReference type="GO" id="GO:0016787">
    <property type="term" value="F:hydrolase activity"/>
    <property type="evidence" value="ECO:0007669"/>
    <property type="project" value="UniProtKB-KW"/>
</dbReference>
<proteinExistence type="inferred from homology"/>
<dbReference type="PANTHER" id="PTHR33397:SF5">
    <property type="entry name" value="RNASE YUTE-RELATED"/>
    <property type="match status" value="1"/>
</dbReference>
<evidence type="ECO:0000313" key="5">
    <source>
        <dbReference type="EMBL" id="KKM97552.1"/>
    </source>
</evidence>
<dbReference type="InterPro" id="IPR037038">
    <property type="entry name" value="HepT-like_sf"/>
</dbReference>
<protein>
    <recommendedName>
        <fullName evidence="6">DUF86 domain-containing protein</fullName>
    </recommendedName>
</protein>
<dbReference type="PANTHER" id="PTHR33397">
    <property type="entry name" value="UPF0331 PROTEIN YUTE"/>
    <property type="match status" value="1"/>
</dbReference>
<dbReference type="AlphaFoldDB" id="A0A0F9PWH1"/>
<reference evidence="5" key="1">
    <citation type="journal article" date="2015" name="Nature">
        <title>Complex archaea that bridge the gap between prokaryotes and eukaryotes.</title>
        <authorList>
            <person name="Spang A."/>
            <person name="Saw J.H."/>
            <person name="Jorgensen S.L."/>
            <person name="Zaremba-Niedzwiedzka K."/>
            <person name="Martijn J."/>
            <person name="Lind A.E."/>
            <person name="van Eijk R."/>
            <person name="Schleper C."/>
            <person name="Guy L."/>
            <person name="Ettema T.J."/>
        </authorList>
    </citation>
    <scope>NUCLEOTIDE SEQUENCE</scope>
</reference>
<dbReference type="InterPro" id="IPR008201">
    <property type="entry name" value="HepT-like"/>
</dbReference>